<evidence type="ECO:0000313" key="2">
    <source>
        <dbReference type="Proteomes" id="UP000690515"/>
    </source>
</evidence>
<name>A0ABS5ZL78_9GAMM</name>
<gene>
    <name evidence="1" type="ORF">KCG35_22675</name>
</gene>
<dbReference type="Proteomes" id="UP000690515">
    <property type="component" value="Unassembled WGS sequence"/>
</dbReference>
<comment type="caution">
    <text evidence="1">The sequence shown here is derived from an EMBL/GenBank/DDBJ whole genome shotgun (WGS) entry which is preliminary data.</text>
</comment>
<organism evidence="1 2">
    <name type="scientific">Zooshikella harenae</name>
    <dbReference type="NCBI Taxonomy" id="2827238"/>
    <lineage>
        <taxon>Bacteria</taxon>
        <taxon>Pseudomonadati</taxon>
        <taxon>Pseudomonadota</taxon>
        <taxon>Gammaproteobacteria</taxon>
        <taxon>Oceanospirillales</taxon>
        <taxon>Zooshikellaceae</taxon>
        <taxon>Zooshikella</taxon>
    </lineage>
</organism>
<dbReference type="EMBL" id="JAGSOY010000112">
    <property type="protein sequence ID" value="MBU2713862.1"/>
    <property type="molecule type" value="Genomic_DNA"/>
</dbReference>
<reference evidence="1 2" key="1">
    <citation type="submission" date="2021-04" db="EMBL/GenBank/DDBJ databases">
        <authorList>
            <person name="Pira H."/>
            <person name="Risdian C."/>
            <person name="Wink J."/>
        </authorList>
    </citation>
    <scope>NUCLEOTIDE SEQUENCE [LARGE SCALE GENOMIC DNA]</scope>
    <source>
        <strain evidence="1 2">WH53</strain>
    </source>
</reference>
<accession>A0ABS5ZL78</accession>
<dbReference type="RefSeq" id="WP_215822141.1">
    <property type="nucleotide sequence ID" value="NZ_JAGSOY010000112.1"/>
</dbReference>
<evidence type="ECO:0000313" key="1">
    <source>
        <dbReference type="EMBL" id="MBU2713862.1"/>
    </source>
</evidence>
<keyword evidence="2" id="KW-1185">Reference proteome</keyword>
<sequence>MQTDFLVAHELLNSHVPSVEEGTQLTSYSDSGEKRLALSNVLPVNFAFSLN</sequence>
<protein>
    <submittedName>
        <fullName evidence="1">Uncharacterized protein</fullName>
    </submittedName>
</protein>
<proteinExistence type="predicted"/>